<dbReference type="CDD" id="cd23462">
    <property type="entry name" value="beta-trefoil_Ricin_Pgant9-like"/>
    <property type="match status" value="1"/>
</dbReference>
<sequence>MTLTEAKLTTRKVFFSIILATTIWFFINIILVIVYNNGVMHSSLEKLAFTSNRRADSNYMQDVNVYPLAPHIKKFFDFSWFKSQYNEDFYKSKYIPEEQTIKLKKRAVYDASKKLPILFAKGEGGTASYLDSEEEKILAEKIFKNHSFNSVLSNKISLDRTQNDIRGEHCAKKHHLYPEKLPSASVVICFHNEALSVLLRTVHSVLNRTPPELLVDIILVDDKSVYDDLKIPLVKHLNELSDKIQVVRNEERSGLIRSRLAGAEKSRGDVLIFLDSHCETTPGWIEPLLARINEAKSNVVVPTIESIDADTLEYRASDNPEQRGGFSWDLMYDWNSIPENEKHLRQSPSDPIRTPTMAGGLFAIDKSYFYEMGSYDQEMDIWGGENLELSFRIWMCGGRIEILPCSRVGHIFRKVTSPYTFPKGVTETLSKNLNRLAEVWLDEYKEYYYRSRPLFRGKEYGNITQRLELRQKLQCKSFKWYMENIYSDMEIPDLYPPAEGEIKNGASNLCIDSMGIVKENVKHQVGLYPCHGEGGAQHFQLSLKGEIIFQDKFCLDVAVASPGAFIEFFKCHKQRGNQLWQHNIDSGEIVHFVTQQCLDLGVSEHKDKAVMNRCDGRTSQKWKFGHYNMTNFVKIPKF</sequence>
<dbReference type="Pfam" id="PF00652">
    <property type="entry name" value="Ricin_B_lectin"/>
    <property type="match status" value="1"/>
</dbReference>
<dbReference type="InterPro" id="IPR035992">
    <property type="entry name" value="Ricin_B-like_lectins"/>
</dbReference>
<dbReference type="Gene3D" id="2.80.10.50">
    <property type="match status" value="1"/>
</dbReference>
<dbReference type="Gene3D" id="3.90.550.10">
    <property type="entry name" value="Spore Coat Polysaccharide Biosynthesis Protein SpsA, Chain A"/>
    <property type="match status" value="1"/>
</dbReference>
<keyword evidence="8 10" id="KW-0472">Membrane</keyword>
<dbReference type="PANTHER" id="PTHR11675">
    <property type="entry name" value="N-ACETYLGALACTOSAMINYLTRANSFERASE"/>
    <property type="match status" value="1"/>
</dbReference>
<keyword evidence="10" id="KW-0464">Manganese</keyword>
<evidence type="ECO:0000256" key="9">
    <source>
        <dbReference type="ARBA" id="ARBA00023157"/>
    </source>
</evidence>
<evidence type="ECO:0000256" key="3">
    <source>
        <dbReference type="ARBA" id="ARBA00022692"/>
    </source>
</evidence>
<comment type="similarity">
    <text evidence="2 10">Belongs to the glycosyltransferase 2 family. GalNAc-T subfamily.</text>
</comment>
<feature type="transmembrane region" description="Helical" evidence="10">
    <location>
        <begin position="12"/>
        <end position="35"/>
    </location>
</feature>
<keyword evidence="4 10" id="KW-0430">Lectin</keyword>
<evidence type="ECO:0000313" key="12">
    <source>
        <dbReference type="Proteomes" id="UP001652625"/>
    </source>
</evidence>
<feature type="domain" description="Ricin B lectin" evidence="11">
    <location>
        <begin position="496"/>
        <end position="625"/>
    </location>
</feature>
<dbReference type="EC" id="2.4.1.-" evidence="10"/>
<evidence type="ECO:0000259" key="11">
    <source>
        <dbReference type="SMART" id="SM00458"/>
    </source>
</evidence>
<evidence type="ECO:0000256" key="10">
    <source>
        <dbReference type="RuleBase" id="RU361242"/>
    </source>
</evidence>
<reference evidence="13" key="1">
    <citation type="submission" date="2025-08" db="UniProtKB">
        <authorList>
            <consortium name="RefSeq"/>
        </authorList>
    </citation>
    <scope>IDENTIFICATION</scope>
</reference>
<protein>
    <recommendedName>
        <fullName evidence="10">Polypeptide N-acetylgalactosaminyltransferase</fullName>
        <ecNumber evidence="10">2.4.1.-</ecNumber>
    </recommendedName>
    <alternativeName>
        <fullName evidence="10">Protein-UDP acetylgalactosaminyltransferase</fullName>
    </alternativeName>
</protein>
<keyword evidence="6 10" id="KW-1133">Transmembrane helix</keyword>
<comment type="subcellular location">
    <subcellularLocation>
        <location evidence="1 10">Golgi apparatus membrane</location>
        <topology evidence="1 10">Single-pass type II membrane protein</topology>
    </subcellularLocation>
</comment>
<keyword evidence="7 10" id="KW-0333">Golgi apparatus</keyword>
<dbReference type="Pfam" id="PF00535">
    <property type="entry name" value="Glycos_transf_2"/>
    <property type="match status" value="1"/>
</dbReference>
<keyword evidence="12" id="KW-1185">Reference proteome</keyword>
<evidence type="ECO:0000256" key="4">
    <source>
        <dbReference type="ARBA" id="ARBA00022734"/>
    </source>
</evidence>
<gene>
    <name evidence="13" type="primary">LOC100199508</name>
</gene>
<dbReference type="SMART" id="SM00458">
    <property type="entry name" value="RICIN"/>
    <property type="match status" value="1"/>
</dbReference>
<dbReference type="InterPro" id="IPR001173">
    <property type="entry name" value="Glyco_trans_2-like"/>
</dbReference>
<dbReference type="SUPFAM" id="SSF50370">
    <property type="entry name" value="Ricin B-like lectins"/>
    <property type="match status" value="1"/>
</dbReference>
<dbReference type="InterPro" id="IPR000772">
    <property type="entry name" value="Ricin_B_lectin"/>
</dbReference>
<comment type="cofactor">
    <cofactor evidence="10">
        <name>Mn(2+)</name>
        <dbReference type="ChEBI" id="CHEBI:29035"/>
    </cofactor>
</comment>
<dbReference type="CDD" id="cd02510">
    <property type="entry name" value="pp-GalNAc-T"/>
    <property type="match status" value="1"/>
</dbReference>
<dbReference type="Proteomes" id="UP001652625">
    <property type="component" value="Chromosome 06"/>
</dbReference>
<dbReference type="GeneID" id="100199508"/>
<evidence type="ECO:0000256" key="2">
    <source>
        <dbReference type="ARBA" id="ARBA00005680"/>
    </source>
</evidence>
<name>A0ABM4C4H1_HYDVU</name>
<dbReference type="InterPro" id="IPR045885">
    <property type="entry name" value="GalNAc-T"/>
</dbReference>
<proteinExistence type="inferred from homology"/>
<evidence type="ECO:0000313" key="13">
    <source>
        <dbReference type="RefSeq" id="XP_065656472.1"/>
    </source>
</evidence>
<keyword evidence="9 10" id="KW-1015">Disulfide bond</keyword>
<evidence type="ECO:0000256" key="7">
    <source>
        <dbReference type="ARBA" id="ARBA00023034"/>
    </source>
</evidence>
<evidence type="ECO:0000256" key="1">
    <source>
        <dbReference type="ARBA" id="ARBA00004323"/>
    </source>
</evidence>
<keyword evidence="10" id="KW-0328">Glycosyltransferase</keyword>
<dbReference type="PROSITE" id="PS50231">
    <property type="entry name" value="RICIN_B_LECTIN"/>
    <property type="match status" value="1"/>
</dbReference>
<comment type="pathway">
    <text evidence="10">Protein modification; protein glycosylation.</text>
</comment>
<accession>A0ABM4C4H1</accession>
<evidence type="ECO:0000256" key="8">
    <source>
        <dbReference type="ARBA" id="ARBA00023136"/>
    </source>
</evidence>
<keyword evidence="3 10" id="KW-0812">Transmembrane</keyword>
<dbReference type="RefSeq" id="XP_065656472.1">
    <property type="nucleotide sequence ID" value="XM_065800400.1"/>
</dbReference>
<dbReference type="PANTHER" id="PTHR11675:SF101">
    <property type="entry name" value="POLYPEPTIDE N-ACETYLGALACTOSAMINYLTRANSFERASE 5"/>
    <property type="match status" value="1"/>
</dbReference>
<dbReference type="SUPFAM" id="SSF53448">
    <property type="entry name" value="Nucleotide-diphospho-sugar transferases"/>
    <property type="match status" value="1"/>
</dbReference>
<evidence type="ECO:0000256" key="6">
    <source>
        <dbReference type="ARBA" id="ARBA00022989"/>
    </source>
</evidence>
<keyword evidence="10" id="KW-0808">Transferase</keyword>
<organism evidence="12 13">
    <name type="scientific">Hydra vulgaris</name>
    <name type="common">Hydra</name>
    <name type="synonym">Hydra attenuata</name>
    <dbReference type="NCBI Taxonomy" id="6087"/>
    <lineage>
        <taxon>Eukaryota</taxon>
        <taxon>Metazoa</taxon>
        <taxon>Cnidaria</taxon>
        <taxon>Hydrozoa</taxon>
        <taxon>Hydroidolina</taxon>
        <taxon>Anthoathecata</taxon>
        <taxon>Aplanulata</taxon>
        <taxon>Hydridae</taxon>
        <taxon>Hydra</taxon>
    </lineage>
</organism>
<evidence type="ECO:0000256" key="5">
    <source>
        <dbReference type="ARBA" id="ARBA00022968"/>
    </source>
</evidence>
<dbReference type="InterPro" id="IPR029044">
    <property type="entry name" value="Nucleotide-diphossugar_trans"/>
</dbReference>
<keyword evidence="5" id="KW-0735">Signal-anchor</keyword>